<evidence type="ECO:0000256" key="1">
    <source>
        <dbReference type="SAM" id="Phobius"/>
    </source>
</evidence>
<keyword evidence="1" id="KW-0472">Membrane</keyword>
<feature type="transmembrane region" description="Helical" evidence="1">
    <location>
        <begin position="113"/>
        <end position="136"/>
    </location>
</feature>
<keyword evidence="1" id="KW-0812">Transmembrane</keyword>
<feature type="transmembrane region" description="Helical" evidence="1">
    <location>
        <begin position="148"/>
        <end position="170"/>
    </location>
</feature>
<evidence type="ECO:0000313" key="2">
    <source>
        <dbReference type="EMBL" id="MCR8632067.1"/>
    </source>
</evidence>
<feature type="transmembrane region" description="Helical" evidence="1">
    <location>
        <begin position="270"/>
        <end position="290"/>
    </location>
</feature>
<feature type="transmembrane region" description="Helical" evidence="1">
    <location>
        <begin position="302"/>
        <end position="320"/>
    </location>
</feature>
<dbReference type="Proteomes" id="UP001300012">
    <property type="component" value="Unassembled WGS sequence"/>
</dbReference>
<dbReference type="RefSeq" id="WP_258213662.1">
    <property type="nucleotide sequence ID" value="NZ_JANQBD010000008.1"/>
</dbReference>
<feature type="transmembrane region" description="Helical" evidence="1">
    <location>
        <begin position="79"/>
        <end position="101"/>
    </location>
</feature>
<gene>
    <name evidence="2" type="ORF">NV381_12705</name>
</gene>
<organism evidence="2 3">
    <name type="scientific">Paenibacillus radicis</name>
    <name type="common">ex Xue et al. 2023</name>
    <dbReference type="NCBI Taxonomy" id="2972489"/>
    <lineage>
        <taxon>Bacteria</taxon>
        <taxon>Bacillati</taxon>
        <taxon>Bacillota</taxon>
        <taxon>Bacilli</taxon>
        <taxon>Bacillales</taxon>
        <taxon>Paenibacillaceae</taxon>
        <taxon>Paenibacillus</taxon>
    </lineage>
</organism>
<reference evidence="2 3" key="1">
    <citation type="submission" date="2022-08" db="EMBL/GenBank/DDBJ databases">
        <title>Paenibacillus endoradicis sp. nov., Paenibacillus radicibacter sp. nov and Paenibacillus pararadicis sp. nov., three cold-adapted plant growth-promoting bacteria isolated from root of Larix gmelinii in Great Khingan.</title>
        <authorList>
            <person name="Xue H."/>
        </authorList>
    </citation>
    <scope>NUCLEOTIDE SEQUENCE [LARGE SCALE GENOMIC DNA]</scope>
    <source>
        <strain evidence="2 3">N5-1-1-5</strain>
    </source>
</reference>
<sequence length="342" mass="39275">MGNHAWLRMESPVPNDLGLAIPGNLPMFEVIIVVGFILHILFVNLLVAGTVSAVYLEIKGIVKKERIYDSMAYKLATQISIFKSIAVVLGVAPLLIISTIYTQFFYPSTILIGHMWLMMIPLLIVAFLALYVYKFTWEVWRDRKRMHLFWGLLGMGILLFIPLLFITNVASMLQPELWDVTRGFWGSLFHYPTIWQRYMHFMAASFTMTGMYMYWWWGRSHRHSHDPVARENRRFGKRLAASFTLLQVAAGPLLLLSMDASVKKAFMGGSLFHTGLLVLAIALAVVLSCMLLKLMKADNRRLFVSSLVLLLIVLSLMSWIRHEVRELYLAPYVKESPRNEQN</sequence>
<keyword evidence="3" id="KW-1185">Reference proteome</keyword>
<feature type="transmembrane region" description="Helical" evidence="1">
    <location>
        <begin position="239"/>
        <end position="258"/>
    </location>
</feature>
<name>A0ABT1YGI6_9BACL</name>
<evidence type="ECO:0000313" key="3">
    <source>
        <dbReference type="Proteomes" id="UP001300012"/>
    </source>
</evidence>
<feature type="transmembrane region" description="Helical" evidence="1">
    <location>
        <begin position="30"/>
        <end position="58"/>
    </location>
</feature>
<feature type="transmembrane region" description="Helical" evidence="1">
    <location>
        <begin position="198"/>
        <end position="218"/>
    </location>
</feature>
<comment type="caution">
    <text evidence="2">The sequence shown here is derived from an EMBL/GenBank/DDBJ whole genome shotgun (WGS) entry which is preliminary data.</text>
</comment>
<accession>A0ABT1YGI6</accession>
<dbReference type="EMBL" id="JANQBD010000008">
    <property type="protein sequence ID" value="MCR8632067.1"/>
    <property type="molecule type" value="Genomic_DNA"/>
</dbReference>
<keyword evidence="1" id="KW-1133">Transmembrane helix</keyword>
<proteinExistence type="predicted"/>
<protein>
    <submittedName>
        <fullName evidence="2">Cytochrome c class I</fullName>
    </submittedName>
</protein>